<keyword evidence="2" id="KW-1185">Reference proteome</keyword>
<organism evidence="1 2">
    <name type="scientific">Clostridium segne</name>
    <dbReference type="NCBI Taxonomy" id="2763038"/>
    <lineage>
        <taxon>Bacteria</taxon>
        <taxon>Bacillati</taxon>
        <taxon>Bacillota</taxon>
        <taxon>Clostridia</taxon>
        <taxon>Eubacteriales</taxon>
        <taxon>Clostridiaceae</taxon>
        <taxon>Clostridium</taxon>
    </lineage>
</organism>
<dbReference type="AlphaFoldDB" id="A0AAW3X6M3"/>
<protein>
    <submittedName>
        <fullName evidence="1">Uncharacterized protein</fullName>
    </submittedName>
</protein>
<dbReference type="RefSeq" id="WP_182427292.1">
    <property type="nucleotide sequence ID" value="NZ_JACOOW010000016.1"/>
</dbReference>
<dbReference type="Proteomes" id="UP000653904">
    <property type="component" value="Unassembled WGS sequence"/>
</dbReference>
<evidence type="ECO:0000313" key="2">
    <source>
        <dbReference type="Proteomes" id="UP000653904"/>
    </source>
</evidence>
<comment type="caution">
    <text evidence="1">The sequence shown here is derived from an EMBL/GenBank/DDBJ whole genome shotgun (WGS) entry which is preliminary data.</text>
</comment>
<name>A0AAW3X6M3_9CLOT</name>
<reference evidence="1 2" key="1">
    <citation type="submission" date="2020-08" db="EMBL/GenBank/DDBJ databases">
        <title>Genome public.</title>
        <authorList>
            <person name="Liu C."/>
            <person name="Sun Q."/>
        </authorList>
    </citation>
    <scope>NUCLEOTIDE SEQUENCE [LARGE SCALE GENOMIC DNA]</scope>
    <source>
        <strain evidence="1 2">BX14</strain>
    </source>
</reference>
<dbReference type="EMBL" id="JACOOW010000016">
    <property type="protein sequence ID" value="MBC5658148.1"/>
    <property type="molecule type" value="Genomic_DNA"/>
</dbReference>
<evidence type="ECO:0000313" key="1">
    <source>
        <dbReference type="EMBL" id="MBC5658148.1"/>
    </source>
</evidence>
<sequence>MNDEVMERLIDTLMELQKKESTDLPLLKKQLAETEKGINNMLNASEPHMAKVTCFSAVLNGKTKYRRIRQ</sequence>
<gene>
    <name evidence="1" type="ORF">H8S19_14000</name>
</gene>
<proteinExistence type="predicted"/>
<accession>A0AAW3X6M3</accession>